<keyword evidence="1" id="KW-0547">Nucleotide-binding</keyword>
<feature type="domain" description="UvrB interaction" evidence="3">
    <location>
        <begin position="115"/>
        <end position="200"/>
    </location>
</feature>
<proteinExistence type="predicted"/>
<gene>
    <name evidence="4" type="ORF">METZ01_LOCUS234146</name>
</gene>
<organism evidence="4">
    <name type="scientific">marine metagenome</name>
    <dbReference type="NCBI Taxonomy" id="408172"/>
    <lineage>
        <taxon>unclassified sequences</taxon>
        <taxon>metagenomes</taxon>
        <taxon>ecological metagenomes</taxon>
    </lineage>
</organism>
<dbReference type="InterPro" id="IPR004807">
    <property type="entry name" value="UvrB"/>
</dbReference>
<dbReference type="GO" id="GO:0016887">
    <property type="term" value="F:ATP hydrolysis activity"/>
    <property type="evidence" value="ECO:0007669"/>
    <property type="project" value="InterPro"/>
</dbReference>
<dbReference type="InterPro" id="IPR041471">
    <property type="entry name" value="UvrB_inter"/>
</dbReference>
<dbReference type="GO" id="GO:0003677">
    <property type="term" value="F:DNA binding"/>
    <property type="evidence" value="ECO:0007669"/>
    <property type="project" value="InterPro"/>
</dbReference>
<protein>
    <recommendedName>
        <fullName evidence="3">UvrB interaction domain-containing protein</fullName>
    </recommendedName>
</protein>
<sequence>VPSGSECFLVAEVIKEIPDKDLFFISRDEMRMAAMSDALSLIAPGEKILQFPAWDCLPYDRVSPKRQVVARRMKTLSLLVVAGQRSRVVLLSTCNASLQRIPSGVNVPGEQCSASKGDTINITEFATYLSTKGYSRSGQVMEPGEFAVRGNIMDVFPADGKNPVRMDLLGDLIEVIKEFDPVSQRSTKALETVHFASASELLLDPMRISRFRENYRRLFGPVTTHDPLYEAVSEGRQFDGMEHWLPLFYDSLSS</sequence>
<dbReference type="AlphaFoldDB" id="A0A382H289"/>
<feature type="non-terminal residue" evidence="4">
    <location>
        <position position="254"/>
    </location>
</feature>
<dbReference type="Gene3D" id="3.40.50.11180">
    <property type="match status" value="1"/>
</dbReference>
<dbReference type="PANTHER" id="PTHR24029:SF1">
    <property type="entry name" value="TRANSCRIPTION-REPAIR-COUPLING FACTOR"/>
    <property type="match status" value="1"/>
</dbReference>
<name>A0A382H289_9ZZZZ</name>
<evidence type="ECO:0000259" key="3">
    <source>
        <dbReference type="Pfam" id="PF17757"/>
    </source>
</evidence>
<reference evidence="4" key="1">
    <citation type="submission" date="2018-05" db="EMBL/GenBank/DDBJ databases">
        <authorList>
            <person name="Lanie J.A."/>
            <person name="Ng W.-L."/>
            <person name="Kazmierczak K.M."/>
            <person name="Andrzejewski T.M."/>
            <person name="Davidsen T.M."/>
            <person name="Wayne K.J."/>
            <person name="Tettelin H."/>
            <person name="Glass J.I."/>
            <person name="Rusch D."/>
            <person name="Podicherti R."/>
            <person name="Tsui H.-C.T."/>
            <person name="Winkler M.E."/>
        </authorList>
    </citation>
    <scope>NUCLEOTIDE SEQUENCE</scope>
</reference>
<keyword evidence="2" id="KW-0067">ATP-binding</keyword>
<feature type="non-terminal residue" evidence="4">
    <location>
        <position position="1"/>
    </location>
</feature>
<accession>A0A382H289</accession>
<dbReference type="PANTHER" id="PTHR24029">
    <property type="entry name" value="UVRABC SYSTEM PROTEIN B"/>
    <property type="match status" value="1"/>
</dbReference>
<dbReference type="SUPFAM" id="SSF52540">
    <property type="entry name" value="P-loop containing nucleoside triphosphate hydrolases"/>
    <property type="match status" value="1"/>
</dbReference>
<dbReference type="GO" id="GO:0009380">
    <property type="term" value="C:excinuclease repair complex"/>
    <property type="evidence" value="ECO:0007669"/>
    <property type="project" value="InterPro"/>
</dbReference>
<dbReference type="GO" id="GO:0006289">
    <property type="term" value="P:nucleotide-excision repair"/>
    <property type="evidence" value="ECO:0007669"/>
    <property type="project" value="InterPro"/>
</dbReference>
<dbReference type="GO" id="GO:0005524">
    <property type="term" value="F:ATP binding"/>
    <property type="evidence" value="ECO:0007669"/>
    <property type="project" value="UniProtKB-KW"/>
</dbReference>
<dbReference type="InterPro" id="IPR027417">
    <property type="entry name" value="P-loop_NTPase"/>
</dbReference>
<evidence type="ECO:0000256" key="2">
    <source>
        <dbReference type="ARBA" id="ARBA00022840"/>
    </source>
</evidence>
<dbReference type="Gene3D" id="3.30.2060.10">
    <property type="entry name" value="Penicillin-binding protein 1b domain"/>
    <property type="match status" value="1"/>
</dbReference>
<evidence type="ECO:0000256" key="1">
    <source>
        <dbReference type="ARBA" id="ARBA00022741"/>
    </source>
</evidence>
<dbReference type="EMBL" id="UINC01058712">
    <property type="protein sequence ID" value="SVB81292.1"/>
    <property type="molecule type" value="Genomic_DNA"/>
</dbReference>
<dbReference type="Pfam" id="PF17757">
    <property type="entry name" value="UvrB_inter"/>
    <property type="match status" value="1"/>
</dbReference>
<evidence type="ECO:0000313" key="4">
    <source>
        <dbReference type="EMBL" id="SVB81292.1"/>
    </source>
</evidence>